<dbReference type="Gene3D" id="3.80.30.20">
    <property type="entry name" value="tm_1862 like domain"/>
    <property type="match status" value="1"/>
</dbReference>
<comment type="similarity">
    <text evidence="3 15">Belongs to the anaerobic coproporphyrinogen-III oxidase family.</text>
</comment>
<evidence type="ECO:0000256" key="5">
    <source>
        <dbReference type="ARBA" id="ARBA00022485"/>
    </source>
</evidence>
<evidence type="ECO:0000256" key="2">
    <source>
        <dbReference type="ARBA" id="ARBA00004785"/>
    </source>
</evidence>
<comment type="subunit">
    <text evidence="4">Monomer.</text>
</comment>
<keyword evidence="8 15" id="KW-0479">Metal-binding</keyword>
<feature type="binding site" evidence="17">
    <location>
        <position position="70"/>
    </location>
    <ligand>
        <name>[4Fe-4S] cluster</name>
        <dbReference type="ChEBI" id="CHEBI:49883"/>
        <note>4Fe-4S-S-AdoMet</note>
    </ligand>
</feature>
<dbReference type="InterPro" id="IPR010723">
    <property type="entry name" value="HemN_C"/>
</dbReference>
<feature type="binding site" evidence="17">
    <location>
        <position position="63"/>
    </location>
    <ligand>
        <name>[4Fe-4S] cluster</name>
        <dbReference type="ChEBI" id="CHEBI:49883"/>
        <note>4Fe-4S-S-AdoMet</note>
    </ligand>
</feature>
<dbReference type="FunFam" id="3.80.30.20:FF:000012">
    <property type="entry name" value="Coproporphyrinogen-III oxidase"/>
    <property type="match status" value="1"/>
</dbReference>
<dbReference type="SFLD" id="SFLDG01065">
    <property type="entry name" value="anaerobic_coproporphyrinogen-I"/>
    <property type="match status" value="1"/>
</dbReference>
<accession>A0A1H4B9D5</accession>
<dbReference type="STRING" id="658218.SAMN05216562_3135"/>
<dbReference type="OrthoDB" id="9808022at2"/>
<evidence type="ECO:0000256" key="15">
    <source>
        <dbReference type="PIRNR" id="PIRNR000167"/>
    </source>
</evidence>
<dbReference type="InterPro" id="IPR007197">
    <property type="entry name" value="rSAM"/>
</dbReference>
<evidence type="ECO:0000313" key="20">
    <source>
        <dbReference type="Proteomes" id="UP000198658"/>
    </source>
</evidence>
<dbReference type="AlphaFoldDB" id="A0A1H4B9D5"/>
<dbReference type="PROSITE" id="PS51918">
    <property type="entry name" value="RADICAL_SAM"/>
    <property type="match status" value="1"/>
</dbReference>
<dbReference type="Pfam" id="PF04055">
    <property type="entry name" value="Radical_SAM"/>
    <property type="match status" value="1"/>
</dbReference>
<dbReference type="CDD" id="cd01335">
    <property type="entry name" value="Radical_SAM"/>
    <property type="match status" value="1"/>
</dbReference>
<feature type="binding site" evidence="16">
    <location>
        <position position="332"/>
    </location>
    <ligand>
        <name>S-adenosyl-L-methionine</name>
        <dbReference type="ChEBI" id="CHEBI:59789"/>
        <label>1</label>
    </ligand>
</feature>
<evidence type="ECO:0000256" key="10">
    <source>
        <dbReference type="ARBA" id="ARBA00023004"/>
    </source>
</evidence>
<evidence type="ECO:0000256" key="6">
    <source>
        <dbReference type="ARBA" id="ARBA00022490"/>
    </source>
</evidence>
<dbReference type="InterPro" id="IPR034505">
    <property type="entry name" value="Coproporphyrinogen-III_oxidase"/>
</dbReference>
<protein>
    <recommendedName>
        <fullName evidence="15">Coproporphyrinogen-III oxidase</fullName>
        <ecNumber evidence="15">1.3.98.3</ecNumber>
    </recommendedName>
</protein>
<dbReference type="GO" id="GO:0051539">
    <property type="term" value="F:4 iron, 4 sulfur cluster binding"/>
    <property type="evidence" value="ECO:0007669"/>
    <property type="project" value="UniProtKB-KW"/>
</dbReference>
<keyword evidence="11 15" id="KW-0411">Iron-sulfur</keyword>
<dbReference type="UniPathway" id="UPA00251">
    <property type="reaction ID" value="UER00323"/>
</dbReference>
<feature type="binding site" evidence="17">
    <location>
        <position position="67"/>
    </location>
    <ligand>
        <name>[4Fe-4S] cluster</name>
        <dbReference type="ChEBI" id="CHEBI:49883"/>
        <note>4Fe-4S-S-AdoMet</note>
    </ligand>
</feature>
<keyword evidence="6 15" id="KW-0963">Cytoplasm</keyword>
<feature type="binding site" evidence="16">
    <location>
        <position position="175"/>
    </location>
    <ligand>
        <name>S-adenosyl-L-methionine</name>
        <dbReference type="ChEBI" id="CHEBI:59789"/>
        <label>2</label>
    </ligand>
</feature>
<keyword evidence="20" id="KW-1185">Reference proteome</keyword>
<feature type="binding site" evidence="16">
    <location>
        <position position="115"/>
    </location>
    <ligand>
        <name>S-adenosyl-L-methionine</name>
        <dbReference type="ChEBI" id="CHEBI:59789"/>
        <label>1</label>
    </ligand>
</feature>
<dbReference type="SMART" id="SM00729">
    <property type="entry name" value="Elp3"/>
    <property type="match status" value="1"/>
</dbReference>
<dbReference type="EC" id="1.3.98.3" evidence="15"/>
<reference evidence="20" key="1">
    <citation type="submission" date="2016-10" db="EMBL/GenBank/DDBJ databases">
        <authorList>
            <person name="Varghese N."/>
            <person name="Submissions S."/>
        </authorList>
    </citation>
    <scope>NUCLEOTIDE SEQUENCE [LARGE SCALE GENOMIC DNA]</scope>
    <source>
        <strain evidence="20">CGMCC 1.10657</strain>
    </source>
</reference>
<evidence type="ECO:0000256" key="11">
    <source>
        <dbReference type="ARBA" id="ARBA00023014"/>
    </source>
</evidence>
<evidence type="ECO:0000256" key="13">
    <source>
        <dbReference type="ARBA" id="ARBA00024295"/>
    </source>
</evidence>
<keyword evidence="12 15" id="KW-0627">Porphyrin biosynthesis</keyword>
<comment type="cofactor">
    <cofactor evidence="15 17">
        <name>[4Fe-4S] cluster</name>
        <dbReference type="ChEBI" id="CHEBI:49883"/>
    </cofactor>
    <text evidence="15 17">Binds 1 [4Fe-4S] cluster. The cluster is coordinated with 3 cysteines and an exchangeable S-adenosyl-L-methionine.</text>
</comment>
<evidence type="ECO:0000256" key="14">
    <source>
        <dbReference type="ARBA" id="ARBA00048321"/>
    </source>
</evidence>
<dbReference type="GO" id="GO:0046872">
    <property type="term" value="F:metal ion binding"/>
    <property type="evidence" value="ECO:0007669"/>
    <property type="project" value="UniProtKB-KW"/>
</dbReference>
<dbReference type="InterPro" id="IPR058240">
    <property type="entry name" value="rSAM_sf"/>
</dbReference>
<dbReference type="InterPro" id="IPR006638">
    <property type="entry name" value="Elp3/MiaA/NifB-like_rSAM"/>
</dbReference>
<dbReference type="RefSeq" id="WP_091390840.1">
    <property type="nucleotide sequence ID" value="NZ_FNQO01000005.1"/>
</dbReference>
<feature type="binding site" evidence="16">
    <location>
        <position position="187"/>
    </location>
    <ligand>
        <name>S-adenosyl-L-methionine</name>
        <dbReference type="ChEBI" id="CHEBI:59789"/>
        <label>2</label>
    </ligand>
</feature>
<evidence type="ECO:0000256" key="8">
    <source>
        <dbReference type="ARBA" id="ARBA00022723"/>
    </source>
</evidence>
<evidence type="ECO:0000256" key="1">
    <source>
        <dbReference type="ARBA" id="ARBA00004496"/>
    </source>
</evidence>
<dbReference type="GO" id="GO:0004109">
    <property type="term" value="F:coproporphyrinogen oxidase activity"/>
    <property type="evidence" value="ECO:0007669"/>
    <property type="project" value="InterPro"/>
</dbReference>
<dbReference type="GO" id="GO:0006782">
    <property type="term" value="P:protoporphyrinogen IX biosynthetic process"/>
    <property type="evidence" value="ECO:0007669"/>
    <property type="project" value="UniProtKB-UniPathway"/>
</dbReference>
<organism evidence="19 20">
    <name type="scientific">Microbulbifer marinus</name>
    <dbReference type="NCBI Taxonomy" id="658218"/>
    <lineage>
        <taxon>Bacteria</taxon>
        <taxon>Pseudomonadati</taxon>
        <taxon>Pseudomonadota</taxon>
        <taxon>Gammaproteobacteria</taxon>
        <taxon>Cellvibrionales</taxon>
        <taxon>Microbulbiferaceae</taxon>
        <taxon>Microbulbifer</taxon>
    </lineage>
</organism>
<dbReference type="InterPro" id="IPR023404">
    <property type="entry name" value="rSAM_horseshoe"/>
</dbReference>
<dbReference type="PIRSF" id="PIRSF000167">
    <property type="entry name" value="HemN"/>
    <property type="match status" value="1"/>
</dbReference>
<feature type="binding site" evidence="16">
    <location>
        <position position="57"/>
    </location>
    <ligand>
        <name>S-adenosyl-L-methionine</name>
        <dbReference type="ChEBI" id="CHEBI:59789"/>
        <label>1</label>
    </ligand>
</feature>
<dbReference type="SFLD" id="SFLDG01082">
    <property type="entry name" value="B12-binding_domain_containing"/>
    <property type="match status" value="1"/>
</dbReference>
<feature type="binding site" evidence="16">
    <location>
        <begin position="116"/>
        <end position="117"/>
    </location>
    <ligand>
        <name>S-adenosyl-L-methionine</name>
        <dbReference type="ChEBI" id="CHEBI:59789"/>
        <label>2</label>
    </ligand>
</feature>
<feature type="binding site" evidence="16">
    <location>
        <begin position="69"/>
        <end position="71"/>
    </location>
    <ligand>
        <name>S-adenosyl-L-methionine</name>
        <dbReference type="ChEBI" id="CHEBI:59789"/>
        <label>2</label>
    </ligand>
</feature>
<evidence type="ECO:0000256" key="4">
    <source>
        <dbReference type="ARBA" id="ARBA00011245"/>
    </source>
</evidence>
<dbReference type="NCBIfam" id="TIGR00538">
    <property type="entry name" value="hemN"/>
    <property type="match status" value="1"/>
</dbReference>
<feature type="binding site" evidence="16">
    <location>
        <position position="212"/>
    </location>
    <ligand>
        <name>S-adenosyl-L-methionine</name>
        <dbReference type="ChEBI" id="CHEBI:59789"/>
        <label>2</label>
    </ligand>
</feature>
<feature type="domain" description="Radical SAM core" evidence="18">
    <location>
        <begin position="48"/>
        <end position="273"/>
    </location>
</feature>
<evidence type="ECO:0000256" key="9">
    <source>
        <dbReference type="ARBA" id="ARBA00023002"/>
    </source>
</evidence>
<evidence type="ECO:0000259" key="18">
    <source>
        <dbReference type="PROSITE" id="PS51918"/>
    </source>
</evidence>
<dbReference type="SUPFAM" id="SSF102114">
    <property type="entry name" value="Radical SAM enzymes"/>
    <property type="match status" value="1"/>
</dbReference>
<dbReference type="Pfam" id="PF06969">
    <property type="entry name" value="HemN_C"/>
    <property type="match status" value="1"/>
</dbReference>
<keyword evidence="5 15" id="KW-0004">4Fe-4S</keyword>
<gene>
    <name evidence="19" type="ORF">SAMN05216562_3135</name>
</gene>
<feature type="binding site" evidence="16">
    <location>
        <position position="246"/>
    </location>
    <ligand>
        <name>S-adenosyl-L-methionine</name>
        <dbReference type="ChEBI" id="CHEBI:59789"/>
        <label>2</label>
    </ligand>
</feature>
<dbReference type="GO" id="GO:0005737">
    <property type="term" value="C:cytoplasm"/>
    <property type="evidence" value="ECO:0007669"/>
    <property type="project" value="UniProtKB-SubCell"/>
</dbReference>
<comment type="subcellular location">
    <subcellularLocation>
        <location evidence="1 15">Cytoplasm</location>
    </subcellularLocation>
</comment>
<comment type="catalytic activity">
    <reaction evidence="14 15">
        <text>coproporphyrinogen III + 2 S-adenosyl-L-methionine = protoporphyrinogen IX + 2 5'-deoxyadenosine + 2 L-methionine + 2 CO2</text>
        <dbReference type="Rhea" id="RHEA:15425"/>
        <dbReference type="ChEBI" id="CHEBI:16526"/>
        <dbReference type="ChEBI" id="CHEBI:17319"/>
        <dbReference type="ChEBI" id="CHEBI:57307"/>
        <dbReference type="ChEBI" id="CHEBI:57309"/>
        <dbReference type="ChEBI" id="CHEBI:57844"/>
        <dbReference type="ChEBI" id="CHEBI:59789"/>
        <dbReference type="EC" id="1.3.98.3"/>
    </reaction>
</comment>
<dbReference type="InterPro" id="IPR004558">
    <property type="entry name" value="Coprogen_oxidase_HemN"/>
</dbReference>
<evidence type="ECO:0000256" key="3">
    <source>
        <dbReference type="ARBA" id="ARBA00005493"/>
    </source>
</evidence>
<dbReference type="EMBL" id="FNQO01000005">
    <property type="protein sequence ID" value="SEA44751.1"/>
    <property type="molecule type" value="Genomic_DNA"/>
</dbReference>
<evidence type="ECO:0000256" key="7">
    <source>
        <dbReference type="ARBA" id="ARBA00022691"/>
    </source>
</evidence>
<name>A0A1H4B9D5_9GAMM</name>
<comment type="pathway">
    <text evidence="2 15">Porphyrin-containing compound metabolism; protoporphyrin-IX biosynthesis; protoporphyrinogen-IX from coproporphyrinogen-III (AdoMet route): step 1/1.</text>
</comment>
<sequence length="461" mass="52929">MKLSPVYDKELLHRYDRPLPRYTSYPTAVQFEEGFSVADWRRGLDQSIQEAKPFSLYFHIPFCRSPCFYCACNRIITRDASRSQPYLEAIYKEIELVAAQIPDNRRNVSQVHFGGGTPTFLSSNQLEELWGRINRHFNMDPDGEYSIEIDPRASSVELIEKLTQLGFNRMSFGIQDLDPEVQKAVNRIQSAEETFTQIASAKKNGVKSVNVDLIYGLPKQTTETFGNTIERVIEARPERVAVYGYAHMPQIFKAQTQIDKYDIPSLSKKLGLLEIAIDQFLAAGYEYIGLDHFALPDDELAVARRQNTLHRNFQGYSTQKECDMLGFGVTAIGKIGNIFYQNLKSEKDYLDCLKDERLPINKGYRMTRDDRIRGQVIMSLMCHGYLDFDYFESISQSRLTDYFSNVLDDIDSLERDGLIEVDSRRIAVTSVGQLLLRNICNVFDGYRKPSESKQRIHALSI</sequence>
<dbReference type="PANTHER" id="PTHR13932:SF6">
    <property type="entry name" value="OXYGEN-INDEPENDENT COPROPORPHYRINOGEN III OXIDASE"/>
    <property type="match status" value="1"/>
</dbReference>
<dbReference type="SFLD" id="SFLDS00029">
    <property type="entry name" value="Radical_SAM"/>
    <property type="match status" value="1"/>
</dbReference>
<dbReference type="Proteomes" id="UP000198658">
    <property type="component" value="Unassembled WGS sequence"/>
</dbReference>
<evidence type="ECO:0000256" key="12">
    <source>
        <dbReference type="ARBA" id="ARBA00023244"/>
    </source>
</evidence>
<keyword evidence="9 15" id="KW-0560">Oxidoreductase</keyword>
<dbReference type="GO" id="GO:0051989">
    <property type="term" value="F:coproporphyrinogen dehydrogenase activity"/>
    <property type="evidence" value="ECO:0007669"/>
    <property type="project" value="UniProtKB-EC"/>
</dbReference>
<evidence type="ECO:0000313" key="19">
    <source>
        <dbReference type="EMBL" id="SEA44751.1"/>
    </source>
</evidence>
<comment type="function">
    <text evidence="13">Involved in the heme biosynthesis. Catalyzes the anaerobic oxidative decarboxylation of propionate groups of rings A and B of coproporphyrinogen III to yield the vinyl groups in protoporphyrinogen IX.</text>
</comment>
<dbReference type="Gene3D" id="1.10.10.920">
    <property type="match status" value="1"/>
</dbReference>
<keyword evidence="7 15" id="KW-0949">S-adenosyl-L-methionine</keyword>
<evidence type="ECO:0000256" key="17">
    <source>
        <dbReference type="PIRSR" id="PIRSR000167-2"/>
    </source>
</evidence>
<proteinExistence type="inferred from homology"/>
<keyword evidence="10 15" id="KW-0408">Iron</keyword>
<dbReference type="PANTHER" id="PTHR13932">
    <property type="entry name" value="COPROPORPHYRINIGEN III OXIDASE"/>
    <property type="match status" value="1"/>
</dbReference>
<feature type="binding site" evidence="16">
    <location>
        <position position="148"/>
    </location>
    <ligand>
        <name>S-adenosyl-L-methionine</name>
        <dbReference type="ChEBI" id="CHEBI:59789"/>
        <label>1</label>
    </ligand>
</feature>
<evidence type="ECO:0000256" key="16">
    <source>
        <dbReference type="PIRSR" id="PIRSR000167-1"/>
    </source>
</evidence>